<evidence type="ECO:0000313" key="2">
    <source>
        <dbReference type="Proteomes" id="UP000010959"/>
    </source>
</evidence>
<accession>L7CHB2</accession>
<gene>
    <name evidence="1" type="ORF">RBSWK_03132</name>
</gene>
<proteinExistence type="predicted"/>
<dbReference type="EMBL" id="AMWG01000077">
    <property type="protein sequence ID" value="ELP32982.1"/>
    <property type="molecule type" value="Genomic_DNA"/>
</dbReference>
<sequence length="72" mass="8052">MSFKQRRSLVQRCCVQTHDALPNSSYQLRIGCIDNGSLTIATNSETTVRQLTVCGFSRWEVSIGFPQLKNCG</sequence>
<dbReference type="Proteomes" id="UP000010959">
    <property type="component" value="Unassembled WGS sequence"/>
</dbReference>
<comment type="caution">
    <text evidence="1">The sequence shown here is derived from an EMBL/GenBank/DDBJ whole genome shotgun (WGS) entry which is preliminary data.</text>
</comment>
<organism evidence="1 2">
    <name type="scientific">Rhodopirellula baltica SWK14</name>
    <dbReference type="NCBI Taxonomy" id="993516"/>
    <lineage>
        <taxon>Bacteria</taxon>
        <taxon>Pseudomonadati</taxon>
        <taxon>Planctomycetota</taxon>
        <taxon>Planctomycetia</taxon>
        <taxon>Pirellulales</taxon>
        <taxon>Pirellulaceae</taxon>
        <taxon>Rhodopirellula</taxon>
    </lineage>
</organism>
<dbReference type="AlphaFoldDB" id="L7CHB2"/>
<name>L7CHB2_RHOBT</name>
<protein>
    <submittedName>
        <fullName evidence="1">Uncharacterized protein</fullName>
    </submittedName>
</protein>
<reference evidence="1 2" key="1">
    <citation type="journal article" date="2013" name="Mar. Genomics">
        <title>Expression of sulfatases in Rhodopirellula baltica and the diversity of sulfatases in the genus Rhodopirellula.</title>
        <authorList>
            <person name="Wegner C.E."/>
            <person name="Richter-Heitmann T."/>
            <person name="Klindworth A."/>
            <person name="Klockow C."/>
            <person name="Richter M."/>
            <person name="Achstetter T."/>
            <person name="Glockner F.O."/>
            <person name="Harder J."/>
        </authorList>
    </citation>
    <scope>NUCLEOTIDE SEQUENCE [LARGE SCALE GENOMIC DNA]</scope>
    <source>
        <strain evidence="1 2">SWK14</strain>
    </source>
</reference>
<evidence type="ECO:0000313" key="1">
    <source>
        <dbReference type="EMBL" id="ELP32982.1"/>
    </source>
</evidence>